<sequence length="932" mass="104587">MRNDDGRGAFSENNSDTESIASDRAAFSGPLVLGGGGGGVVSKKRASKKSARFNLQPEIAMAKTNSSGSAAGFAGAVDNDDGYVEITLDIRDDSVAVHSVQGAGGGSEDPELALLAKKTLENKSASFRSYLLRNTSNKIKHVSQELKQVLSRRPSNAGGKFDRNKSAAAHALKGLKFITTKTGASGNGWSTVEKRFNELTASTNGVLHHSQFAECIGMNQSKEFATELYQALARRHNVTGDSVNKAQLKQFWDQISDESFDSRLQTFFDMVDKDADGRITEEEVREIISISASANKLSTIQKQAEEYAALIMEELDPDNAGYIMIYNLETLLLQAPNQSVRIGDSRILSQMLSQKLKPTQENNPLKRLYQRTKYFISDNWQRIWVMMLWLGICGGLFAYKFVQYRNKAAYDVMGYCVCVAKGGAETLKFNMALILLPVCRNTITWLRNKTKLGVVVPFDDNLNFHKVIAVGITVGVILHGGAHLTCDFPRLLHATEEEYEPMEKYFGDQPTSYWWFVRGVEGVTGIIMVVLMAIAFTLATPWFRRNKLNLPKFLKKLTGFNAFWYSHHLFVIVYALLIVHGYYLYLTKEWYNKTTWMYVAVPVVLYACERLTRAFRSSIKPVKILKVAVYPGNVLSLHMSKPQGFRYKSGQYMFVNCSAVSQFEWHPFSITSAPGDDYLSVHIRTLGDWTRQLKTVFSEVCQPPPAGKSGLLRAEGANTSFPKILIDGPYGAPAQDYKKYDVVLLVGLGIGATPMISIVKDIINNMKMEEDSYPGSNLENGNYNPKNKNNSKGFKTQKAYFYWVTREQGSFEWFKGIMNEVAEMDEKRVIELHNYCTSVYEEGDARSALITMLQSLHHAKNGVDVVSGTRVKSHFAKPNWRQVYKKIALHHPDARIGVFYCGAPALTKELRQLASDFSHKTSTKFEFHKENF</sequence>
<dbReference type="Proteomes" id="UP001396334">
    <property type="component" value="Unassembled WGS sequence"/>
</dbReference>
<dbReference type="Gene3D" id="3.40.50.80">
    <property type="entry name" value="Nucleotide-binding domain of ferredoxin-NADP reductase (FNR) module"/>
    <property type="match status" value="1"/>
</dbReference>
<dbReference type="Gene3D" id="1.10.238.10">
    <property type="entry name" value="EF-hand"/>
    <property type="match status" value="1"/>
</dbReference>
<feature type="domain" description="FAD-binding FR-type" evidence="16">
    <location>
        <begin position="617"/>
        <end position="736"/>
    </location>
</feature>
<dbReference type="Pfam" id="PF08022">
    <property type="entry name" value="FAD_binding_8"/>
    <property type="match status" value="1"/>
</dbReference>
<keyword evidence="6" id="KW-0479">Metal-binding</keyword>
<dbReference type="PANTHER" id="PTHR11972:SF197">
    <property type="entry name" value="RESPIRATORY BURST OXIDASE HOMOLOG PROTEIN D"/>
    <property type="match status" value="1"/>
</dbReference>
<keyword evidence="4" id="KW-0285">Flavoprotein</keyword>
<feature type="transmembrane region" description="Helical" evidence="14">
    <location>
        <begin position="383"/>
        <end position="402"/>
    </location>
</feature>
<keyword evidence="8" id="KW-0106">Calcium</keyword>
<evidence type="ECO:0000259" key="16">
    <source>
        <dbReference type="PROSITE" id="PS51384"/>
    </source>
</evidence>
<feature type="domain" description="EF-hand" evidence="15">
    <location>
        <begin position="259"/>
        <end position="294"/>
    </location>
</feature>
<dbReference type="InterPro" id="IPR000778">
    <property type="entry name" value="Cyt_b245_heavy_chain"/>
</dbReference>
<gene>
    <name evidence="17" type="ORF">V6N11_003997</name>
</gene>
<keyword evidence="11" id="KW-0560">Oxidoreductase</keyword>
<evidence type="ECO:0000256" key="2">
    <source>
        <dbReference type="ARBA" id="ARBA00007975"/>
    </source>
</evidence>
<dbReference type="InterPro" id="IPR017938">
    <property type="entry name" value="Riboflavin_synthase-like_b-brl"/>
</dbReference>
<evidence type="ECO:0000256" key="4">
    <source>
        <dbReference type="ARBA" id="ARBA00022630"/>
    </source>
</evidence>
<dbReference type="InterPro" id="IPR050369">
    <property type="entry name" value="RBOH/FRE"/>
</dbReference>
<dbReference type="PANTHER" id="PTHR11972">
    <property type="entry name" value="NADPH OXIDASE"/>
    <property type="match status" value="1"/>
</dbReference>
<dbReference type="Pfam" id="PF01794">
    <property type="entry name" value="Ferric_reduct"/>
    <property type="match status" value="1"/>
</dbReference>
<keyword evidence="12 14" id="KW-0472">Membrane</keyword>
<dbReference type="CDD" id="cd06186">
    <property type="entry name" value="NOX_Duox_like_FAD_NADP"/>
    <property type="match status" value="1"/>
</dbReference>
<feature type="transmembrane region" description="Helical" evidence="14">
    <location>
        <begin position="563"/>
        <end position="583"/>
    </location>
</feature>
<dbReference type="InterPro" id="IPR013130">
    <property type="entry name" value="Fe3_Rdtase_TM_dom"/>
</dbReference>
<keyword evidence="10 14" id="KW-1133">Transmembrane helix</keyword>
<comment type="caution">
    <text evidence="17">The sequence shown here is derived from an EMBL/GenBank/DDBJ whole genome shotgun (WGS) entry which is preliminary data.</text>
</comment>
<dbReference type="PROSITE" id="PS51384">
    <property type="entry name" value="FAD_FR"/>
    <property type="match status" value="1"/>
</dbReference>
<keyword evidence="9" id="KW-0521">NADP</keyword>
<feature type="region of interest" description="Disordered" evidence="13">
    <location>
        <begin position="1"/>
        <end position="22"/>
    </location>
</feature>
<evidence type="ECO:0000256" key="13">
    <source>
        <dbReference type="SAM" id="MobiDB-lite"/>
    </source>
</evidence>
<protein>
    <submittedName>
        <fullName evidence="17">Uncharacterized protein</fullName>
    </submittedName>
</protein>
<evidence type="ECO:0000256" key="5">
    <source>
        <dbReference type="ARBA" id="ARBA00022692"/>
    </source>
</evidence>
<keyword evidence="18" id="KW-1185">Reference proteome</keyword>
<dbReference type="InterPro" id="IPR013112">
    <property type="entry name" value="FAD-bd_8"/>
</dbReference>
<dbReference type="PRINTS" id="PR00466">
    <property type="entry name" value="GP91PHOX"/>
</dbReference>
<evidence type="ECO:0000256" key="12">
    <source>
        <dbReference type="ARBA" id="ARBA00023136"/>
    </source>
</evidence>
<evidence type="ECO:0000256" key="9">
    <source>
        <dbReference type="ARBA" id="ARBA00022857"/>
    </source>
</evidence>
<dbReference type="PROSITE" id="PS50222">
    <property type="entry name" value="EF_HAND_2"/>
    <property type="match status" value="1"/>
</dbReference>
<dbReference type="InterPro" id="IPR018247">
    <property type="entry name" value="EF_Hand_1_Ca_BS"/>
</dbReference>
<dbReference type="InterPro" id="IPR017927">
    <property type="entry name" value="FAD-bd_FR_type"/>
</dbReference>
<dbReference type="InterPro" id="IPR013121">
    <property type="entry name" value="Fe_red_NAD-bd_6"/>
</dbReference>
<organism evidence="17 18">
    <name type="scientific">Hibiscus sabdariffa</name>
    <name type="common">roselle</name>
    <dbReference type="NCBI Taxonomy" id="183260"/>
    <lineage>
        <taxon>Eukaryota</taxon>
        <taxon>Viridiplantae</taxon>
        <taxon>Streptophyta</taxon>
        <taxon>Embryophyta</taxon>
        <taxon>Tracheophyta</taxon>
        <taxon>Spermatophyta</taxon>
        <taxon>Magnoliopsida</taxon>
        <taxon>eudicotyledons</taxon>
        <taxon>Gunneridae</taxon>
        <taxon>Pentapetalae</taxon>
        <taxon>rosids</taxon>
        <taxon>malvids</taxon>
        <taxon>Malvales</taxon>
        <taxon>Malvaceae</taxon>
        <taxon>Malvoideae</taxon>
        <taxon>Hibiscus</taxon>
    </lineage>
</organism>
<evidence type="ECO:0000256" key="3">
    <source>
        <dbReference type="ARBA" id="ARBA00022559"/>
    </source>
</evidence>
<reference evidence="17 18" key="1">
    <citation type="journal article" date="2024" name="G3 (Bethesda)">
        <title>Genome assembly of Hibiscus sabdariffa L. provides insights into metabolisms of medicinal natural products.</title>
        <authorList>
            <person name="Kim T."/>
        </authorList>
    </citation>
    <scope>NUCLEOTIDE SEQUENCE [LARGE SCALE GENOMIC DNA]</scope>
    <source>
        <strain evidence="17">TK-2024</strain>
        <tissue evidence="17">Old leaves</tissue>
    </source>
</reference>
<evidence type="ECO:0000256" key="10">
    <source>
        <dbReference type="ARBA" id="ARBA00022989"/>
    </source>
</evidence>
<keyword evidence="7" id="KW-0274">FAD</keyword>
<evidence type="ECO:0000313" key="17">
    <source>
        <dbReference type="EMBL" id="KAK9023799.1"/>
    </source>
</evidence>
<evidence type="ECO:0000256" key="11">
    <source>
        <dbReference type="ARBA" id="ARBA00023002"/>
    </source>
</evidence>
<evidence type="ECO:0000259" key="15">
    <source>
        <dbReference type="PROSITE" id="PS50222"/>
    </source>
</evidence>
<dbReference type="Pfam" id="PF08414">
    <property type="entry name" value="NADPH_Ox"/>
    <property type="match status" value="1"/>
</dbReference>
<keyword evidence="3" id="KW-0575">Peroxidase</keyword>
<evidence type="ECO:0000256" key="14">
    <source>
        <dbReference type="SAM" id="Phobius"/>
    </source>
</evidence>
<dbReference type="SUPFAM" id="SSF63380">
    <property type="entry name" value="Riboflavin synthase domain-like"/>
    <property type="match status" value="1"/>
</dbReference>
<dbReference type="PROSITE" id="PS00018">
    <property type="entry name" value="EF_HAND_1"/>
    <property type="match status" value="1"/>
</dbReference>
<keyword evidence="5 14" id="KW-0812">Transmembrane</keyword>
<evidence type="ECO:0000256" key="1">
    <source>
        <dbReference type="ARBA" id="ARBA00004141"/>
    </source>
</evidence>
<dbReference type="SUPFAM" id="SSF47473">
    <property type="entry name" value="EF-hand"/>
    <property type="match status" value="1"/>
</dbReference>
<dbReference type="Gene3D" id="2.40.30.10">
    <property type="entry name" value="Translation factors"/>
    <property type="match status" value="1"/>
</dbReference>
<comment type="similarity">
    <text evidence="2">Belongs to the RBOH (TC 5.B.1.3) family.</text>
</comment>
<dbReference type="InterPro" id="IPR002048">
    <property type="entry name" value="EF_hand_dom"/>
</dbReference>
<evidence type="ECO:0000256" key="8">
    <source>
        <dbReference type="ARBA" id="ARBA00022837"/>
    </source>
</evidence>
<feature type="transmembrane region" description="Helical" evidence="14">
    <location>
        <begin position="522"/>
        <end position="543"/>
    </location>
</feature>
<name>A0ABR2SFP3_9ROSI</name>
<dbReference type="SFLD" id="SFLDG01168">
    <property type="entry name" value="Ferric_reductase_subgroup_(FRE"/>
    <property type="match status" value="1"/>
</dbReference>
<accession>A0ABR2SFP3</accession>
<dbReference type="InterPro" id="IPR039261">
    <property type="entry name" value="FNR_nucleotide-bd"/>
</dbReference>
<dbReference type="InterPro" id="IPR013623">
    <property type="entry name" value="NADPH_Ox"/>
</dbReference>
<comment type="subcellular location">
    <subcellularLocation>
        <location evidence="1">Membrane</location>
        <topology evidence="1">Multi-pass membrane protein</topology>
    </subcellularLocation>
</comment>
<evidence type="ECO:0000313" key="18">
    <source>
        <dbReference type="Proteomes" id="UP001396334"/>
    </source>
</evidence>
<proteinExistence type="inferred from homology"/>
<dbReference type="Pfam" id="PF08030">
    <property type="entry name" value="NAD_binding_6"/>
    <property type="match status" value="1"/>
</dbReference>
<evidence type="ECO:0000256" key="6">
    <source>
        <dbReference type="ARBA" id="ARBA00022723"/>
    </source>
</evidence>
<dbReference type="InterPro" id="IPR011992">
    <property type="entry name" value="EF-hand-dom_pair"/>
</dbReference>
<dbReference type="EMBL" id="JBBPBN010000015">
    <property type="protein sequence ID" value="KAK9023799.1"/>
    <property type="molecule type" value="Genomic_DNA"/>
</dbReference>
<dbReference type="SFLD" id="SFLDG01169">
    <property type="entry name" value="NADPH_oxidase_subgroup_(NOX)"/>
    <property type="match status" value="1"/>
</dbReference>
<evidence type="ECO:0000256" key="7">
    <source>
        <dbReference type="ARBA" id="ARBA00022827"/>
    </source>
</evidence>
<dbReference type="SUPFAM" id="SSF52343">
    <property type="entry name" value="Ferredoxin reductase-like, C-terminal NADP-linked domain"/>
    <property type="match status" value="1"/>
</dbReference>
<feature type="compositionally biased region" description="Polar residues" evidence="13">
    <location>
        <begin position="11"/>
        <end position="20"/>
    </location>
</feature>
<dbReference type="CDD" id="cd00051">
    <property type="entry name" value="EFh"/>
    <property type="match status" value="1"/>
</dbReference>